<accession>A0A2N3QF89</accession>
<gene>
    <name evidence="1" type="ORF">CQR47_1661</name>
</gene>
<comment type="caution">
    <text evidence="1">The sequence shown here is derived from an EMBL/GenBank/DDBJ whole genome shotgun (WGS) entry which is preliminary data.</text>
</comment>
<reference evidence="1 2" key="1">
    <citation type="submission" date="2017-10" db="EMBL/GenBank/DDBJ databases">
        <title>Bifidobacterium genomics.</title>
        <authorList>
            <person name="Lugli G.A."/>
            <person name="Milani C."/>
            <person name="Mancabelli L."/>
        </authorList>
    </citation>
    <scope>NUCLEOTIDE SEQUENCE [LARGE SCALE GENOMIC DNA]</scope>
    <source>
        <strain evidence="1 2">1542B</strain>
    </source>
</reference>
<evidence type="ECO:0000313" key="1">
    <source>
        <dbReference type="EMBL" id="PKU89227.1"/>
    </source>
</evidence>
<dbReference type="AlphaFoldDB" id="A0A2N3QF89"/>
<dbReference type="Proteomes" id="UP000233727">
    <property type="component" value="Unassembled WGS sequence"/>
</dbReference>
<proteinExistence type="predicted"/>
<evidence type="ECO:0000313" key="2">
    <source>
        <dbReference type="Proteomes" id="UP000233727"/>
    </source>
</evidence>
<sequence length="64" mass="7243">MPNWFPWKFLASLLSQFSPSYHHALTDSCRIAHIIVFDFEYSPIVAVGRIATVAVDQVSNGFDE</sequence>
<organism evidence="1 2">
    <name type="scientific">Bifidobacterium thermophilum</name>
    <dbReference type="NCBI Taxonomy" id="33905"/>
    <lineage>
        <taxon>Bacteria</taxon>
        <taxon>Bacillati</taxon>
        <taxon>Actinomycetota</taxon>
        <taxon>Actinomycetes</taxon>
        <taxon>Bifidobacteriales</taxon>
        <taxon>Bifidobacteriaceae</taxon>
        <taxon>Bifidobacterium</taxon>
    </lineage>
</organism>
<protein>
    <submittedName>
        <fullName evidence="1">Uncharacterized protein</fullName>
    </submittedName>
</protein>
<name>A0A2N3QF89_9BIFI</name>
<dbReference type="EMBL" id="PCGY01000022">
    <property type="protein sequence ID" value="PKU89227.1"/>
    <property type="molecule type" value="Genomic_DNA"/>
</dbReference>